<accession>A0A7D7LDG4</accession>
<dbReference type="InterPro" id="IPR015943">
    <property type="entry name" value="WD40/YVTN_repeat-like_dom_sf"/>
</dbReference>
<sequence length="601" mass="67617">MGRFYGSIHIRSNEIEQFTEIVKKLAAQEKLKFLISPCINGWISLYPSEKGQNPTVAPAIAQQFPSHLLNLILYHDDFFYYEYYRDHQLIDTYSSVPEFFGAISREEKLRLTGKPEVFADLLSELPNNQTTIEQIAEVLAASSPEKLEELSRKSLEILQQLEAGANPAELSKLPYDEVFIAASQFSCFAQLLNISNAATCYEYLQDEEDEEIERREEFVHIPDPSIELAHKQREKARIDEAFTKLNRAGILLFTVSSPTQSGQFPHIPISAPSQTGGFFIGWCGLGNQLLEIKHYTAPWNNEPANLELALEQNAYVMQVSPSGKFLAVGHASGSWQGTLYDLEQKQLIKTISHVRATSGIQFTPDEEMLISRSEDEIILTSVKTLQQIAVIKVRQGTKIAIHPNGRYLLADEGKSQLAIIDLNTQKVVKVLATATLDMTAWMASVQRGEGVTSFSDNEMIFKMDFSPDGRWLLCAMDKGVRIFEWNEVFSSKNKLPLPIVASPSEVVTFDDLPSRMATTYDIAFDWQRNTLLSCGLEGKVKSVDLATGESKVLLELPGRPSIIQLNLSRDLATFCTHSIPNMFERKQESCIVQLWNYLALI</sequence>
<dbReference type="SUPFAM" id="SSF69322">
    <property type="entry name" value="Tricorn protease domain 2"/>
    <property type="match status" value="1"/>
</dbReference>
<dbReference type="PANTHER" id="PTHR19879:SF9">
    <property type="entry name" value="TRANSCRIPTION INITIATION FACTOR TFIID SUBUNIT 5"/>
    <property type="match status" value="1"/>
</dbReference>
<gene>
    <name evidence="1" type="ORF">HUN01_01210</name>
</gene>
<dbReference type="AlphaFoldDB" id="A0A7D7LDG4"/>
<dbReference type="PANTHER" id="PTHR19879">
    <property type="entry name" value="TRANSCRIPTION INITIATION FACTOR TFIID"/>
    <property type="match status" value="1"/>
</dbReference>
<dbReference type="Pfam" id="PF00400">
    <property type="entry name" value="WD40"/>
    <property type="match status" value="1"/>
</dbReference>
<dbReference type="InterPro" id="IPR001680">
    <property type="entry name" value="WD40_rpt"/>
</dbReference>
<keyword evidence="1" id="KW-0614">Plasmid</keyword>
<dbReference type="Gene3D" id="2.130.10.10">
    <property type="entry name" value="YVTN repeat-like/Quinoprotein amine dehydrogenase"/>
    <property type="match status" value="2"/>
</dbReference>
<evidence type="ECO:0000313" key="2">
    <source>
        <dbReference type="Proteomes" id="UP000514713"/>
    </source>
</evidence>
<geneLocation type="plasmid" evidence="2">
    <name>pne_4</name>
</geneLocation>
<protein>
    <recommendedName>
        <fullName evidence="3">WD40 repeat domain-containing protein</fullName>
    </recommendedName>
</protein>
<dbReference type="Proteomes" id="UP000514713">
    <property type="component" value="Plasmid pNe_4"/>
</dbReference>
<proteinExistence type="predicted"/>
<name>A0A7D7LDG4_9NOSO</name>
<dbReference type="EMBL" id="CP054696">
    <property type="protein sequence ID" value="QMS86267.1"/>
    <property type="molecule type" value="Genomic_DNA"/>
</dbReference>
<organism evidence="1 2">
    <name type="scientific">Nostoc edaphicum CCNP1411</name>
    <dbReference type="NCBI Taxonomy" id="1472755"/>
    <lineage>
        <taxon>Bacteria</taxon>
        <taxon>Bacillati</taxon>
        <taxon>Cyanobacteriota</taxon>
        <taxon>Cyanophyceae</taxon>
        <taxon>Nostocales</taxon>
        <taxon>Nostocaceae</taxon>
        <taxon>Nostoc</taxon>
    </lineage>
</organism>
<dbReference type="RefSeq" id="WP_181927248.1">
    <property type="nucleotide sequence ID" value="NZ_CP054696.1"/>
</dbReference>
<evidence type="ECO:0000313" key="1">
    <source>
        <dbReference type="EMBL" id="QMS86267.1"/>
    </source>
</evidence>
<dbReference type="KEGG" id="ned:HUN01_01210"/>
<evidence type="ECO:0008006" key="3">
    <source>
        <dbReference type="Google" id="ProtNLM"/>
    </source>
</evidence>
<keyword evidence="2" id="KW-1185">Reference proteome</keyword>
<reference evidence="2" key="1">
    <citation type="submission" date="2020-06" db="EMBL/GenBank/DDBJ databases">
        <title>Nostoc edaphicum CCNP1411 genome.</title>
        <authorList>
            <person name="Fidor A."/>
            <person name="Grabski M."/>
            <person name="Gawor J."/>
            <person name="Gromadka R."/>
            <person name="Wegrzyn G."/>
            <person name="Mazur-Marzec H."/>
        </authorList>
    </citation>
    <scope>NUCLEOTIDE SEQUENCE [LARGE SCALE GENOMIC DNA]</scope>
    <source>
        <strain evidence="2">CCNP1411</strain>
        <plasmid evidence="2">pne_4</plasmid>
    </source>
</reference>